<dbReference type="InterPro" id="IPR001387">
    <property type="entry name" value="Cro/C1-type_HTH"/>
</dbReference>
<gene>
    <name evidence="2" type="ORF">GPEL0_01r3384</name>
</gene>
<accession>A0ABQ0MKA6</accession>
<keyword evidence="3" id="KW-1185">Reference proteome</keyword>
<dbReference type="InterPro" id="IPR010982">
    <property type="entry name" value="Lambda_DNA-bd_dom_sf"/>
</dbReference>
<dbReference type="InterPro" id="IPR000943">
    <property type="entry name" value="RNA_pol_sigma70"/>
</dbReference>
<reference evidence="2 3" key="1">
    <citation type="submission" date="2017-04" db="EMBL/GenBank/DDBJ databases">
        <authorList>
            <consortium name="Geobacter pelophilus Genome Sequencing"/>
            <person name="Aoyagi T."/>
            <person name="Koike H."/>
            <person name="Hori T."/>
        </authorList>
    </citation>
    <scope>NUCLEOTIDE SEQUENCE [LARGE SCALE GENOMIC DNA]</scope>
    <source>
        <strain evidence="2 3">Drf2</strain>
    </source>
</reference>
<reference evidence="3" key="2">
    <citation type="submission" date="2017-05" db="EMBL/GenBank/DDBJ databases">
        <title>Draft genome sequence of Geobacter pelophilus, a iron(III)-reducing bacteria.</title>
        <authorList>
            <person name="Aoyagi T."/>
            <person name="Koike H."/>
            <person name="Morita T."/>
            <person name="Sato Y."/>
            <person name="Habe H."/>
            <person name="Hori T."/>
        </authorList>
    </citation>
    <scope>NUCLEOTIDE SEQUENCE [LARGE SCALE GENOMIC DNA]</scope>
    <source>
        <strain evidence="3">Drf2</strain>
    </source>
</reference>
<dbReference type="EMBL" id="BDQG01000001">
    <property type="protein sequence ID" value="GAW67521.1"/>
    <property type="molecule type" value="Genomic_DNA"/>
</dbReference>
<dbReference type="CDD" id="cd00093">
    <property type="entry name" value="HTH_XRE"/>
    <property type="match status" value="1"/>
</dbReference>
<evidence type="ECO:0000259" key="1">
    <source>
        <dbReference type="PROSITE" id="PS50943"/>
    </source>
</evidence>
<dbReference type="Gene3D" id="1.10.260.40">
    <property type="entry name" value="lambda repressor-like DNA-binding domains"/>
    <property type="match status" value="1"/>
</dbReference>
<dbReference type="SMART" id="SM00530">
    <property type="entry name" value="HTH_XRE"/>
    <property type="match status" value="1"/>
</dbReference>
<evidence type="ECO:0000313" key="3">
    <source>
        <dbReference type="Proteomes" id="UP000194153"/>
    </source>
</evidence>
<dbReference type="PROSITE" id="PS00716">
    <property type="entry name" value="SIGMA70_2"/>
    <property type="match status" value="1"/>
</dbReference>
<name>A0ABQ0MKA6_9BACT</name>
<proteinExistence type="predicted"/>
<dbReference type="SUPFAM" id="SSF47413">
    <property type="entry name" value="lambda repressor-like DNA-binding domains"/>
    <property type="match status" value="1"/>
</dbReference>
<dbReference type="Pfam" id="PF01381">
    <property type="entry name" value="HTH_3"/>
    <property type="match status" value="1"/>
</dbReference>
<evidence type="ECO:0000313" key="2">
    <source>
        <dbReference type="EMBL" id="GAW67521.1"/>
    </source>
</evidence>
<dbReference type="Proteomes" id="UP000194153">
    <property type="component" value="Unassembled WGS sequence"/>
</dbReference>
<dbReference type="PROSITE" id="PS50943">
    <property type="entry name" value="HTH_CROC1"/>
    <property type="match status" value="1"/>
</dbReference>
<protein>
    <submittedName>
        <fullName evidence="2">XRE family transcriptional regulator</fullName>
    </submittedName>
</protein>
<sequence length="96" mass="11040">MIYSDLEMAFCFVYSTNMLFELGAEIRKFRKLRKITQQQIADELGMSRATISQLESGTVQEIGIRKVIRILDYLGLELRVSQAGIPPTLEELREDL</sequence>
<feature type="domain" description="HTH cro/C1-type" evidence="1">
    <location>
        <begin position="26"/>
        <end position="81"/>
    </location>
</feature>
<organism evidence="2 3">
    <name type="scientific">Geoanaerobacter pelophilus</name>
    <dbReference type="NCBI Taxonomy" id="60036"/>
    <lineage>
        <taxon>Bacteria</taxon>
        <taxon>Pseudomonadati</taxon>
        <taxon>Thermodesulfobacteriota</taxon>
        <taxon>Desulfuromonadia</taxon>
        <taxon>Geobacterales</taxon>
        <taxon>Geobacteraceae</taxon>
        <taxon>Geoanaerobacter</taxon>
    </lineage>
</organism>
<comment type="caution">
    <text evidence="2">The sequence shown here is derived from an EMBL/GenBank/DDBJ whole genome shotgun (WGS) entry which is preliminary data.</text>
</comment>